<feature type="region of interest" description="Disordered" evidence="1">
    <location>
        <begin position="12"/>
        <end position="31"/>
    </location>
</feature>
<keyword evidence="5" id="KW-1185">Reference proteome</keyword>
<evidence type="ECO:0000313" key="5">
    <source>
        <dbReference type="Proteomes" id="UP000501558"/>
    </source>
</evidence>
<evidence type="ECO:0000313" key="3">
    <source>
        <dbReference type="EMBL" id="QIW53944.1"/>
    </source>
</evidence>
<dbReference type="EMBL" id="CP047628">
    <property type="protein sequence ID" value="QIW58237.1"/>
    <property type="molecule type" value="Genomic_DNA"/>
</dbReference>
<dbReference type="NCBIfam" id="TIGR01167">
    <property type="entry name" value="LPXTG_anchor"/>
    <property type="match status" value="1"/>
</dbReference>
<dbReference type="Proteomes" id="UP000501945">
    <property type="component" value="Chromosome"/>
</dbReference>
<name>A0A2A5SAZ2_9LACT</name>
<proteinExistence type="predicted"/>
<evidence type="ECO:0000313" key="4">
    <source>
        <dbReference type="EMBL" id="QIW58237.1"/>
    </source>
</evidence>
<protein>
    <submittedName>
        <fullName evidence="3">LPXTG cell wall anchor domain-containing protein</fullName>
    </submittedName>
</protein>
<dbReference type="RefSeq" id="WP_061774819.1">
    <property type="nucleotide sequence ID" value="NZ_BAAAXH010000076.1"/>
</dbReference>
<evidence type="ECO:0000256" key="1">
    <source>
        <dbReference type="SAM" id="MobiDB-lite"/>
    </source>
</evidence>
<dbReference type="KEGG" id="lrn:CMV25_09630"/>
<sequence length="84" mass="9288">MTNEIAVLGQLGLEEPQVDRPDLPQTSDEPPHYIVQEQVPPQNSGFLPHTGDLQQIGLLMIGLFCLSLFLVFKSRENSSVNAEV</sequence>
<keyword evidence="2" id="KW-1133">Transmembrane helix</keyword>
<organism evidence="3 6">
    <name type="scientific">Pseudolactococcus raffinolactis</name>
    <dbReference type="NCBI Taxonomy" id="1366"/>
    <lineage>
        <taxon>Bacteria</taxon>
        <taxon>Bacillati</taxon>
        <taxon>Bacillota</taxon>
        <taxon>Bacilli</taxon>
        <taxon>Lactobacillales</taxon>
        <taxon>Streptococcaceae</taxon>
        <taxon>Pseudolactococcus</taxon>
    </lineage>
</organism>
<keyword evidence="2" id="KW-0472">Membrane</keyword>
<dbReference type="AlphaFoldDB" id="A0A2A5SAZ2"/>
<keyword evidence="2" id="KW-0812">Transmembrane</keyword>
<dbReference type="Proteomes" id="UP000501558">
    <property type="component" value="Chromosome"/>
</dbReference>
<evidence type="ECO:0000256" key="2">
    <source>
        <dbReference type="SAM" id="Phobius"/>
    </source>
</evidence>
<dbReference type="EMBL" id="CP047616">
    <property type="protein sequence ID" value="QIW53944.1"/>
    <property type="molecule type" value="Genomic_DNA"/>
</dbReference>
<gene>
    <name evidence="4" type="ORF">GU334_04685</name>
    <name evidence="3" type="ORF">GU336_07200</name>
</gene>
<accession>A0A2A5SAZ2</accession>
<reference evidence="5 6" key="1">
    <citation type="submission" date="2019-12" db="EMBL/GenBank/DDBJ databases">
        <title>Whole genome sequences of Lactococcus raffinolactis strains isolated from sewage.</title>
        <authorList>
            <person name="Ybazeta G."/>
            <person name="Ross M."/>
            <person name="Brabant-Kirwan D."/>
            <person name="Saleh M."/>
            <person name="Dillon J.A."/>
            <person name="Splinter K."/>
            <person name="Nokhbeh R."/>
        </authorList>
    </citation>
    <scope>NUCLEOTIDE SEQUENCE [LARGE SCALE GENOMIC DNA]</scope>
    <source>
        <strain evidence="4 5">Lr_19_14</strain>
        <strain evidence="3 6">Lr_19_5</strain>
    </source>
</reference>
<dbReference type="STRING" id="1348633.GCA_001591765_01316"/>
<feature type="transmembrane region" description="Helical" evidence="2">
    <location>
        <begin position="53"/>
        <end position="72"/>
    </location>
</feature>
<dbReference type="GeneID" id="93295005"/>
<evidence type="ECO:0000313" key="6">
    <source>
        <dbReference type="Proteomes" id="UP000501945"/>
    </source>
</evidence>